<dbReference type="Proteomes" id="UP000789759">
    <property type="component" value="Unassembled WGS sequence"/>
</dbReference>
<keyword evidence="2" id="KW-1185">Reference proteome</keyword>
<name>A0A9N9FYA8_9GLOM</name>
<accession>A0A9N9FYA8</accession>
<protein>
    <submittedName>
        <fullName evidence="1">22577_t:CDS:1</fullName>
    </submittedName>
</protein>
<gene>
    <name evidence="1" type="ORF">CPELLU_LOCUS5358</name>
</gene>
<dbReference type="PANTHER" id="PTHR46954">
    <property type="entry name" value="C2H2-TYPE DOMAIN-CONTAINING PROTEIN"/>
    <property type="match status" value="1"/>
</dbReference>
<dbReference type="PANTHER" id="PTHR46954:SF1">
    <property type="entry name" value="C2H2-TYPE DOMAIN-CONTAINING PROTEIN"/>
    <property type="match status" value="1"/>
</dbReference>
<sequence>MVENKKPNPDQLIVCKMIAEEWQNVRKQNEVDIDKVIIQYLNMSLNLQGVSFPMMPQLQTSTDGNSLSTIAISNTISTTQLPENNIEEIHSNAIAQKKVIECKQLAEKELIELKFSYNISSNIQLYRELNAMYQSKCRDKKCKTLEEQNEVVRYDQLEAIKVRIVNHLCQNLEKNYNIYMCRSSLNNYLLPWRSNSITAKAHHHPVWVAVAGVSCDKIKEHQDEHYCLASVKGAKQFAKTFANMLIIISQDNKSKIGLDVPASLGTLSATHMEDLSFLISNVQYTEALTIDVDGGPDKNPKYLKNIFSYCRAMIMLSEKLAGITLLIDYFSSHLDSQGKFVDSELAAQNFHYASKALCKIWHHYSIFGKKVEATYINKTINIFVGLEFIERHCNLCQYALDIK</sequence>
<evidence type="ECO:0000313" key="1">
    <source>
        <dbReference type="EMBL" id="CAG8564478.1"/>
    </source>
</evidence>
<organism evidence="1 2">
    <name type="scientific">Cetraspora pellucida</name>
    <dbReference type="NCBI Taxonomy" id="1433469"/>
    <lineage>
        <taxon>Eukaryota</taxon>
        <taxon>Fungi</taxon>
        <taxon>Fungi incertae sedis</taxon>
        <taxon>Mucoromycota</taxon>
        <taxon>Glomeromycotina</taxon>
        <taxon>Glomeromycetes</taxon>
        <taxon>Diversisporales</taxon>
        <taxon>Gigasporaceae</taxon>
        <taxon>Cetraspora</taxon>
    </lineage>
</organism>
<proteinExistence type="predicted"/>
<dbReference type="AlphaFoldDB" id="A0A9N9FYA8"/>
<comment type="caution">
    <text evidence="1">The sequence shown here is derived from an EMBL/GenBank/DDBJ whole genome shotgun (WGS) entry which is preliminary data.</text>
</comment>
<dbReference type="EMBL" id="CAJVQA010003041">
    <property type="protein sequence ID" value="CAG8564478.1"/>
    <property type="molecule type" value="Genomic_DNA"/>
</dbReference>
<evidence type="ECO:0000313" key="2">
    <source>
        <dbReference type="Proteomes" id="UP000789759"/>
    </source>
</evidence>
<reference evidence="1" key="1">
    <citation type="submission" date="2021-06" db="EMBL/GenBank/DDBJ databases">
        <authorList>
            <person name="Kallberg Y."/>
            <person name="Tangrot J."/>
            <person name="Rosling A."/>
        </authorList>
    </citation>
    <scope>NUCLEOTIDE SEQUENCE</scope>
    <source>
        <strain evidence="1">FL966</strain>
    </source>
</reference>
<dbReference type="OrthoDB" id="2410764at2759"/>